<dbReference type="Gene3D" id="3.40.50.1110">
    <property type="entry name" value="SGNH hydrolase"/>
    <property type="match status" value="1"/>
</dbReference>
<name>A0AAV5JVA6_9ROSI</name>
<evidence type="ECO:0000256" key="3">
    <source>
        <dbReference type="SAM" id="SignalP"/>
    </source>
</evidence>
<keyword evidence="2 3" id="KW-0732">Signal</keyword>
<organism evidence="4 5">
    <name type="scientific">Rubroshorea leprosula</name>
    <dbReference type="NCBI Taxonomy" id="152421"/>
    <lineage>
        <taxon>Eukaryota</taxon>
        <taxon>Viridiplantae</taxon>
        <taxon>Streptophyta</taxon>
        <taxon>Embryophyta</taxon>
        <taxon>Tracheophyta</taxon>
        <taxon>Spermatophyta</taxon>
        <taxon>Magnoliopsida</taxon>
        <taxon>eudicotyledons</taxon>
        <taxon>Gunneridae</taxon>
        <taxon>Pentapetalae</taxon>
        <taxon>rosids</taxon>
        <taxon>malvids</taxon>
        <taxon>Malvales</taxon>
        <taxon>Dipterocarpaceae</taxon>
        <taxon>Rubroshorea</taxon>
    </lineage>
</organism>
<dbReference type="EMBL" id="BPVZ01000050">
    <property type="protein sequence ID" value="GKV18559.1"/>
    <property type="molecule type" value="Genomic_DNA"/>
</dbReference>
<feature type="signal peptide" evidence="3">
    <location>
        <begin position="1"/>
        <end position="24"/>
    </location>
</feature>
<protein>
    <submittedName>
        <fullName evidence="4">Uncharacterized protein</fullName>
    </submittedName>
</protein>
<evidence type="ECO:0000313" key="4">
    <source>
        <dbReference type="EMBL" id="GKV18559.1"/>
    </source>
</evidence>
<dbReference type="InterPro" id="IPR036514">
    <property type="entry name" value="SGNH_hydro_sf"/>
</dbReference>
<dbReference type="AlphaFoldDB" id="A0AAV5JVA6"/>
<accession>A0AAV5JVA6</accession>
<reference evidence="4 5" key="1">
    <citation type="journal article" date="2021" name="Commun. Biol.">
        <title>The genome of Shorea leprosula (Dipterocarpaceae) highlights the ecological relevance of drought in aseasonal tropical rainforests.</title>
        <authorList>
            <person name="Ng K.K.S."/>
            <person name="Kobayashi M.J."/>
            <person name="Fawcett J.A."/>
            <person name="Hatakeyama M."/>
            <person name="Paape T."/>
            <person name="Ng C.H."/>
            <person name="Ang C.C."/>
            <person name="Tnah L.H."/>
            <person name="Lee C.T."/>
            <person name="Nishiyama T."/>
            <person name="Sese J."/>
            <person name="O'Brien M.J."/>
            <person name="Copetti D."/>
            <person name="Mohd Noor M.I."/>
            <person name="Ong R.C."/>
            <person name="Putra M."/>
            <person name="Sireger I.Z."/>
            <person name="Indrioko S."/>
            <person name="Kosugi Y."/>
            <person name="Izuno A."/>
            <person name="Isagi Y."/>
            <person name="Lee S.L."/>
            <person name="Shimizu K.K."/>
        </authorList>
    </citation>
    <scope>NUCLEOTIDE SEQUENCE [LARGE SCALE GENOMIC DNA]</scope>
    <source>
        <strain evidence="4">214</strain>
    </source>
</reference>
<dbReference type="GO" id="GO:0016298">
    <property type="term" value="F:lipase activity"/>
    <property type="evidence" value="ECO:0007669"/>
    <property type="project" value="TreeGrafter"/>
</dbReference>
<evidence type="ECO:0000313" key="5">
    <source>
        <dbReference type="Proteomes" id="UP001054252"/>
    </source>
</evidence>
<dbReference type="InterPro" id="IPR001087">
    <property type="entry name" value="GDSL"/>
</dbReference>
<proteinExistence type="inferred from homology"/>
<sequence>MAGTLLLLFISLSITTNLFNNALAANPEGNLGVSKCPRLECRESEKATFLIVFGDSLFDVGFGIDELCLPSNNKPYGQKLKSQTGRFSDGRTIPDFIAEYVLGAEDRVTPYTCKLNENNDKFPGKSLSFAQAGAGVLESSSKGTGRTLGDQVKLFLELDDKIALFDEASKKKEDTLYLISIGAFDYLQEIRNKDSTSIDPAKVVEKIVEAVTTIMNDKGGRRFAVMSIGPLRHYPIVRQLGLNEKRVGELNRLVDEHNKELKAKLGETLKDSKYSYSILEYHKIIEKMVETPGLYGLNAHTIQSACCGWGPLKAEGCGSLDENGCGQDSIEEYVFFDGMHHTEHINHLLARFFWSNNEFASPKNLKSIAGLEKKEFDLPGF</sequence>
<evidence type="ECO:0000256" key="1">
    <source>
        <dbReference type="ARBA" id="ARBA00008668"/>
    </source>
</evidence>
<dbReference type="PANTHER" id="PTHR45966:SF1">
    <property type="entry name" value="GDSL ESTERASE_LIPASE 1-RELATED"/>
    <property type="match status" value="1"/>
</dbReference>
<comment type="caution">
    <text evidence="4">The sequence shown here is derived from an EMBL/GenBank/DDBJ whole genome shotgun (WGS) entry which is preliminary data.</text>
</comment>
<evidence type="ECO:0000256" key="2">
    <source>
        <dbReference type="ARBA" id="ARBA00022729"/>
    </source>
</evidence>
<dbReference type="Proteomes" id="UP001054252">
    <property type="component" value="Unassembled WGS sequence"/>
</dbReference>
<dbReference type="Pfam" id="PF00657">
    <property type="entry name" value="Lipase_GDSL"/>
    <property type="match status" value="1"/>
</dbReference>
<dbReference type="PANTHER" id="PTHR45966">
    <property type="entry name" value="GDSL-LIKE LIPASE/ACYLHYDROLASE"/>
    <property type="match status" value="1"/>
</dbReference>
<feature type="chain" id="PRO_5043405746" evidence="3">
    <location>
        <begin position="25"/>
        <end position="381"/>
    </location>
</feature>
<comment type="similarity">
    <text evidence="1">Belongs to the 'GDSL' lipolytic enzyme family.</text>
</comment>
<dbReference type="InterPro" id="IPR044552">
    <property type="entry name" value="GLIP1-5/GLL25"/>
</dbReference>
<keyword evidence="5" id="KW-1185">Reference proteome</keyword>
<gene>
    <name evidence="4" type="ORF">SLEP1_g28922</name>
</gene>